<proteinExistence type="predicted"/>
<protein>
    <submittedName>
        <fullName evidence="2">Uncharacterized protein</fullName>
    </submittedName>
</protein>
<name>A0A1J5PJU5_9ZZZZ</name>
<gene>
    <name evidence="2" type="ORF">GALL_546540</name>
</gene>
<reference evidence="2" key="1">
    <citation type="submission" date="2016-10" db="EMBL/GenBank/DDBJ databases">
        <title>Sequence of Gallionella enrichment culture.</title>
        <authorList>
            <person name="Poehlein A."/>
            <person name="Muehling M."/>
            <person name="Daniel R."/>
        </authorList>
    </citation>
    <scope>NUCLEOTIDE SEQUENCE</scope>
</reference>
<organism evidence="2">
    <name type="scientific">mine drainage metagenome</name>
    <dbReference type="NCBI Taxonomy" id="410659"/>
    <lineage>
        <taxon>unclassified sequences</taxon>
        <taxon>metagenomes</taxon>
        <taxon>ecological metagenomes</taxon>
    </lineage>
</organism>
<feature type="transmembrane region" description="Helical" evidence="1">
    <location>
        <begin position="112"/>
        <end position="131"/>
    </location>
</feature>
<feature type="transmembrane region" description="Helical" evidence="1">
    <location>
        <begin position="56"/>
        <end position="74"/>
    </location>
</feature>
<evidence type="ECO:0000313" key="2">
    <source>
        <dbReference type="EMBL" id="OIQ63805.1"/>
    </source>
</evidence>
<dbReference type="EMBL" id="MLJW01008676">
    <property type="protein sequence ID" value="OIQ63805.1"/>
    <property type="molecule type" value="Genomic_DNA"/>
</dbReference>
<feature type="transmembrane region" description="Helical" evidence="1">
    <location>
        <begin position="137"/>
        <end position="160"/>
    </location>
</feature>
<keyword evidence="1" id="KW-0472">Membrane</keyword>
<feature type="transmembrane region" description="Helical" evidence="1">
    <location>
        <begin position="26"/>
        <end position="44"/>
    </location>
</feature>
<sequence>MVFGLALTALALAALLVPFAPASLALTALGGILLAGAAVGLLTVFEAGGAARGLRLAWVVAATLTGAAVLWHHSSGLGSIPLFVSVGAALMLAITLAEGWRQHRLGRVRWGGLAAGGLLLTGLGLLIVRAAPHAGLMTLGVFLAISLGGFGLSLIARMLIDRLGAWFL</sequence>
<evidence type="ECO:0000256" key="1">
    <source>
        <dbReference type="SAM" id="Phobius"/>
    </source>
</evidence>
<comment type="caution">
    <text evidence="2">The sequence shown here is derived from an EMBL/GenBank/DDBJ whole genome shotgun (WGS) entry which is preliminary data.</text>
</comment>
<accession>A0A1J5PJU5</accession>
<feature type="transmembrane region" description="Helical" evidence="1">
    <location>
        <begin position="80"/>
        <end position="100"/>
    </location>
</feature>
<keyword evidence="1" id="KW-1133">Transmembrane helix</keyword>
<keyword evidence="1" id="KW-0812">Transmembrane</keyword>
<dbReference type="AlphaFoldDB" id="A0A1J5PJU5"/>